<organism evidence="3 4">
    <name type="scientific">Nocardia macrotermitis</name>
    <dbReference type="NCBI Taxonomy" id="2585198"/>
    <lineage>
        <taxon>Bacteria</taxon>
        <taxon>Bacillati</taxon>
        <taxon>Actinomycetota</taxon>
        <taxon>Actinomycetes</taxon>
        <taxon>Mycobacteriales</taxon>
        <taxon>Nocardiaceae</taxon>
        <taxon>Nocardia</taxon>
    </lineage>
</organism>
<evidence type="ECO:0000256" key="2">
    <source>
        <dbReference type="SAM" id="MobiDB-lite"/>
    </source>
</evidence>
<protein>
    <recommendedName>
        <fullName evidence="5">Cutinase</fullName>
    </recommendedName>
</protein>
<keyword evidence="4" id="KW-1185">Reference proteome</keyword>
<dbReference type="GO" id="GO:0016787">
    <property type="term" value="F:hydrolase activity"/>
    <property type="evidence" value="ECO:0007669"/>
    <property type="project" value="UniProtKB-KW"/>
</dbReference>
<dbReference type="InterPro" id="IPR029058">
    <property type="entry name" value="AB_hydrolase_fold"/>
</dbReference>
<gene>
    <name evidence="3" type="ORF">NRB20_73940</name>
</gene>
<evidence type="ECO:0000256" key="1">
    <source>
        <dbReference type="ARBA" id="ARBA00022801"/>
    </source>
</evidence>
<dbReference type="Proteomes" id="UP000438448">
    <property type="component" value="Unassembled WGS sequence"/>
</dbReference>
<dbReference type="Gene3D" id="3.40.50.1820">
    <property type="entry name" value="alpha/beta hydrolase"/>
    <property type="match status" value="1"/>
</dbReference>
<sequence>MVGPFPVRRDIGGERRDGRARPTGIRGRLPPLPPEIASHVAAVVLFGKPSDHFMRQVGAPPITLGPLYTPKTAEYCVPGDTVCDGSPFPGQPNPLHVLYSFNGMTLAAADFAANRL</sequence>
<reference evidence="3 4" key="1">
    <citation type="submission" date="2019-10" db="EMBL/GenBank/DDBJ databases">
        <title>Nocardia macrotermitis sp. nov. and Nocardia aurantia sp. nov., isolated from the gut of fungus growing-termite Macrotermes natalensis.</title>
        <authorList>
            <person name="Benndorf R."/>
            <person name="Schwitalla J."/>
            <person name="Martin K."/>
            <person name="De Beer W."/>
            <person name="Kaster A.-K."/>
            <person name="Vollmers J."/>
            <person name="Poulsen M."/>
            <person name="Beemelmanns C."/>
        </authorList>
    </citation>
    <scope>NUCLEOTIDE SEQUENCE [LARGE SCALE GENOMIC DNA]</scope>
    <source>
        <strain evidence="3 4">RB20</strain>
    </source>
</reference>
<evidence type="ECO:0000313" key="4">
    <source>
        <dbReference type="Proteomes" id="UP000438448"/>
    </source>
</evidence>
<keyword evidence="1" id="KW-0378">Hydrolase</keyword>
<dbReference type="RefSeq" id="WP_406603920.1">
    <property type="nucleotide sequence ID" value="NZ_WEGK01000030.1"/>
</dbReference>
<comment type="caution">
    <text evidence="3">The sequence shown here is derived from an EMBL/GenBank/DDBJ whole genome shotgun (WGS) entry which is preliminary data.</text>
</comment>
<accession>A0A7K0DF31</accession>
<proteinExistence type="predicted"/>
<dbReference type="EMBL" id="WEGK01000030">
    <property type="protein sequence ID" value="MQY24259.1"/>
    <property type="molecule type" value="Genomic_DNA"/>
</dbReference>
<dbReference type="AlphaFoldDB" id="A0A7K0DF31"/>
<dbReference type="Pfam" id="PF01083">
    <property type="entry name" value="Cutinase"/>
    <property type="match status" value="1"/>
</dbReference>
<feature type="compositionally biased region" description="Basic and acidic residues" evidence="2">
    <location>
        <begin position="7"/>
        <end position="20"/>
    </location>
</feature>
<name>A0A7K0DF31_9NOCA</name>
<dbReference type="SUPFAM" id="SSF53474">
    <property type="entry name" value="alpha/beta-Hydrolases"/>
    <property type="match status" value="1"/>
</dbReference>
<evidence type="ECO:0000313" key="3">
    <source>
        <dbReference type="EMBL" id="MQY24259.1"/>
    </source>
</evidence>
<dbReference type="InterPro" id="IPR000675">
    <property type="entry name" value="Cutinase/axe"/>
</dbReference>
<feature type="region of interest" description="Disordered" evidence="2">
    <location>
        <begin position="1"/>
        <end position="31"/>
    </location>
</feature>
<evidence type="ECO:0008006" key="5">
    <source>
        <dbReference type="Google" id="ProtNLM"/>
    </source>
</evidence>
<dbReference type="SMART" id="SM01110">
    <property type="entry name" value="Cutinase"/>
    <property type="match status" value="1"/>
</dbReference>